<keyword evidence="7" id="KW-0472">Membrane</keyword>
<evidence type="ECO:0000259" key="9">
    <source>
        <dbReference type="PROSITE" id="PS50893"/>
    </source>
</evidence>
<dbReference type="SMART" id="SM00382">
    <property type="entry name" value="AAA"/>
    <property type="match status" value="1"/>
</dbReference>
<proteinExistence type="inferred from homology"/>
<keyword evidence="3" id="KW-0813">Transport</keyword>
<evidence type="ECO:0000256" key="7">
    <source>
        <dbReference type="ARBA" id="ARBA00023136"/>
    </source>
</evidence>
<accession>A0ABW9HHK6</accession>
<dbReference type="GO" id="GO:0005524">
    <property type="term" value="F:ATP binding"/>
    <property type="evidence" value="ECO:0007669"/>
    <property type="project" value="UniProtKB-KW"/>
</dbReference>
<feature type="region of interest" description="Disordered" evidence="8">
    <location>
        <begin position="272"/>
        <end position="378"/>
    </location>
</feature>
<gene>
    <name evidence="10" type="ORF">ACKI18_02275</name>
</gene>
<keyword evidence="11" id="KW-1185">Reference proteome</keyword>
<dbReference type="PROSITE" id="PS50893">
    <property type="entry name" value="ABC_TRANSPORTER_2"/>
    <property type="match status" value="1"/>
</dbReference>
<dbReference type="InterPro" id="IPR050388">
    <property type="entry name" value="ABC_Ni/Peptide_Import"/>
</dbReference>
<protein>
    <submittedName>
        <fullName evidence="10">ATP-binding cassette domain-containing protein</fullName>
    </submittedName>
</protein>
<dbReference type="PROSITE" id="PS00211">
    <property type="entry name" value="ABC_TRANSPORTER_1"/>
    <property type="match status" value="1"/>
</dbReference>
<comment type="similarity">
    <text evidence="2">Belongs to the ABC transporter superfamily.</text>
</comment>
<evidence type="ECO:0000256" key="8">
    <source>
        <dbReference type="SAM" id="MobiDB-lite"/>
    </source>
</evidence>
<organism evidence="10 11">
    <name type="scientific">Streptomyces niveiscabiei</name>
    <dbReference type="NCBI Taxonomy" id="164115"/>
    <lineage>
        <taxon>Bacteria</taxon>
        <taxon>Bacillati</taxon>
        <taxon>Actinomycetota</taxon>
        <taxon>Actinomycetes</taxon>
        <taxon>Kitasatosporales</taxon>
        <taxon>Streptomycetaceae</taxon>
        <taxon>Streptomyces</taxon>
    </lineage>
</organism>
<dbReference type="CDD" id="cd03257">
    <property type="entry name" value="ABC_NikE_OppD_transporters"/>
    <property type="match status" value="1"/>
</dbReference>
<feature type="compositionally biased region" description="Basic and acidic residues" evidence="8">
    <location>
        <begin position="285"/>
        <end position="301"/>
    </location>
</feature>
<evidence type="ECO:0000256" key="1">
    <source>
        <dbReference type="ARBA" id="ARBA00004202"/>
    </source>
</evidence>
<dbReference type="Proteomes" id="UP001631957">
    <property type="component" value="Unassembled WGS sequence"/>
</dbReference>
<name>A0ABW9HHK6_9ACTN</name>
<dbReference type="InterPro" id="IPR017871">
    <property type="entry name" value="ABC_transporter-like_CS"/>
</dbReference>
<comment type="caution">
    <text evidence="10">The sequence shown here is derived from an EMBL/GenBank/DDBJ whole genome shotgun (WGS) entry which is preliminary data.</text>
</comment>
<sequence length="378" mass="40024">MSSRGVLPDVALLDVEDLQIELVTQRGIVRAVDGVSFRVGRGETVTLIGESGSGKSTTAMGVLRLLPEGLAVLSGSARVVGEDVVADPSAARRVRGHAVSLIPQDPMTALSPVHTIGRQLGDALRLRHPGLSRGEVRERGTELLAQVRITSPRTRWTAYPHQFSGGMLQRILIAIALAAEPRLLVADEPTSALDATVQAGVLDLLMDLQERTGVGMLMITHDLGVARLVSDRIHVMKEGRFVESGAAEEIVERPGHAYTRTLLAAVPRLGAWDEDAPEGGGRGVGRPEEGWRDAGQREGGQRDAGQPDEDRRGAGRPDAGQPEEGRRDEGQRDSGQPDAGQPEDSQRDAGQRDAGQPDAGQPGEGRRGEGSAAAGVGR</sequence>
<dbReference type="InterPro" id="IPR013563">
    <property type="entry name" value="Oligopep_ABC_C"/>
</dbReference>
<dbReference type="PANTHER" id="PTHR43297">
    <property type="entry name" value="OLIGOPEPTIDE TRANSPORT ATP-BINDING PROTEIN APPD"/>
    <property type="match status" value="1"/>
</dbReference>
<keyword evidence="4" id="KW-1003">Cell membrane</keyword>
<dbReference type="InterPro" id="IPR027417">
    <property type="entry name" value="P-loop_NTPase"/>
</dbReference>
<dbReference type="Gene3D" id="3.40.50.300">
    <property type="entry name" value="P-loop containing nucleotide triphosphate hydrolases"/>
    <property type="match status" value="1"/>
</dbReference>
<evidence type="ECO:0000256" key="6">
    <source>
        <dbReference type="ARBA" id="ARBA00022840"/>
    </source>
</evidence>
<reference evidence="10 11" key="1">
    <citation type="submission" date="2024-12" db="EMBL/GenBank/DDBJ databases">
        <title>Forecasting of Potato common scab and diversities of Pathogenic streptomyces spp. in china.</title>
        <authorList>
            <person name="Handique U."/>
            <person name="Wu J."/>
        </authorList>
    </citation>
    <scope>NUCLEOTIDE SEQUENCE [LARGE SCALE GENOMIC DNA]</scope>
    <source>
        <strain evidence="10 11">ZRIMU1530</strain>
    </source>
</reference>
<dbReference type="InterPro" id="IPR003593">
    <property type="entry name" value="AAA+_ATPase"/>
</dbReference>
<dbReference type="SUPFAM" id="SSF52540">
    <property type="entry name" value="P-loop containing nucleoside triphosphate hydrolases"/>
    <property type="match status" value="1"/>
</dbReference>
<feature type="compositionally biased region" description="Basic and acidic residues" evidence="8">
    <location>
        <begin position="323"/>
        <end position="332"/>
    </location>
</feature>
<evidence type="ECO:0000256" key="5">
    <source>
        <dbReference type="ARBA" id="ARBA00022741"/>
    </source>
</evidence>
<dbReference type="Pfam" id="PF08352">
    <property type="entry name" value="oligo_HPY"/>
    <property type="match status" value="1"/>
</dbReference>
<keyword evidence="5" id="KW-0547">Nucleotide-binding</keyword>
<dbReference type="EMBL" id="JBJVNI010000001">
    <property type="protein sequence ID" value="MFM9607529.1"/>
    <property type="molecule type" value="Genomic_DNA"/>
</dbReference>
<keyword evidence="6 10" id="KW-0067">ATP-binding</keyword>
<feature type="domain" description="ABC transporter" evidence="9">
    <location>
        <begin position="13"/>
        <end position="263"/>
    </location>
</feature>
<dbReference type="Pfam" id="PF00005">
    <property type="entry name" value="ABC_tran"/>
    <property type="match status" value="1"/>
</dbReference>
<dbReference type="InterPro" id="IPR003439">
    <property type="entry name" value="ABC_transporter-like_ATP-bd"/>
</dbReference>
<dbReference type="PANTHER" id="PTHR43297:SF2">
    <property type="entry name" value="DIPEPTIDE TRANSPORT ATP-BINDING PROTEIN DPPD"/>
    <property type="match status" value="1"/>
</dbReference>
<evidence type="ECO:0000313" key="10">
    <source>
        <dbReference type="EMBL" id="MFM9607529.1"/>
    </source>
</evidence>
<evidence type="ECO:0000256" key="4">
    <source>
        <dbReference type="ARBA" id="ARBA00022475"/>
    </source>
</evidence>
<evidence type="ECO:0000313" key="11">
    <source>
        <dbReference type="Proteomes" id="UP001631957"/>
    </source>
</evidence>
<dbReference type="RefSeq" id="WP_409120255.1">
    <property type="nucleotide sequence ID" value="NZ_JBJVNI010000001.1"/>
</dbReference>
<comment type="subcellular location">
    <subcellularLocation>
        <location evidence="1">Cell membrane</location>
        <topology evidence="1">Peripheral membrane protein</topology>
    </subcellularLocation>
</comment>
<evidence type="ECO:0000256" key="3">
    <source>
        <dbReference type="ARBA" id="ARBA00022448"/>
    </source>
</evidence>
<evidence type="ECO:0000256" key="2">
    <source>
        <dbReference type="ARBA" id="ARBA00005417"/>
    </source>
</evidence>